<name>A0A9D2HDY5_9BACT</name>
<dbReference type="NCBIfam" id="NF037959">
    <property type="entry name" value="MFS_SpdSyn"/>
    <property type="match status" value="2"/>
</dbReference>
<dbReference type="AlphaFoldDB" id="A0A9D2HDY5"/>
<dbReference type="Gene3D" id="3.40.50.150">
    <property type="entry name" value="Vaccinia Virus protein VP39"/>
    <property type="match status" value="1"/>
</dbReference>
<feature type="transmembrane region" description="Helical" evidence="2">
    <location>
        <begin position="41"/>
        <end position="63"/>
    </location>
</feature>
<dbReference type="CDD" id="cd02440">
    <property type="entry name" value="AdoMet_MTases"/>
    <property type="match status" value="1"/>
</dbReference>
<feature type="transmembrane region" description="Helical" evidence="2">
    <location>
        <begin position="306"/>
        <end position="325"/>
    </location>
</feature>
<dbReference type="Proteomes" id="UP000824225">
    <property type="component" value="Unassembled WGS sequence"/>
</dbReference>
<reference evidence="3" key="1">
    <citation type="journal article" date="2021" name="PeerJ">
        <title>Extensive microbial diversity within the chicken gut microbiome revealed by metagenomics and culture.</title>
        <authorList>
            <person name="Gilroy R."/>
            <person name="Ravi A."/>
            <person name="Getino M."/>
            <person name="Pursley I."/>
            <person name="Horton D.L."/>
            <person name="Alikhan N.F."/>
            <person name="Baker D."/>
            <person name="Gharbi K."/>
            <person name="Hall N."/>
            <person name="Watson M."/>
            <person name="Adriaenssens E.M."/>
            <person name="Foster-Nyarko E."/>
            <person name="Jarju S."/>
            <person name="Secka A."/>
            <person name="Antonio M."/>
            <person name="Oren A."/>
            <person name="Chaudhuri R.R."/>
            <person name="La Ragione R."/>
            <person name="Hildebrand F."/>
            <person name="Pallen M.J."/>
        </authorList>
    </citation>
    <scope>NUCLEOTIDE SEQUENCE</scope>
    <source>
        <strain evidence="3">CHK186-16707</strain>
    </source>
</reference>
<dbReference type="SUPFAM" id="SSF53335">
    <property type="entry name" value="S-adenosyl-L-methionine-dependent methyltransferases"/>
    <property type="match status" value="1"/>
</dbReference>
<accession>A0A9D2HDY5</accession>
<dbReference type="Pfam" id="PF01564">
    <property type="entry name" value="Spermine_synth"/>
    <property type="match status" value="1"/>
</dbReference>
<evidence type="ECO:0000256" key="2">
    <source>
        <dbReference type="SAM" id="Phobius"/>
    </source>
</evidence>
<gene>
    <name evidence="3" type="ORF">H9962_04270</name>
</gene>
<dbReference type="InterPro" id="IPR036259">
    <property type="entry name" value="MFS_trans_sf"/>
</dbReference>
<sequence>MDTNVMAPRSLSTRWALPLLYAVSGLCSLVYQLVWMRRLGLVFGSSFTAVSVVTAVFFAGLALGGWGGGRLARRVARPLRTYGLLEAGVTAAALLVPSMLDMAEYLYAAWYPSVSASLRQTALVRMGLAACLLLLPTTLMGATVPLIVRCYSTRDGRNGGDTGVIYALNSLGAALGVLAAGWIFFRWMGVNGANSLAISLNALVALAALLLARREAESRPSVDGDGASVFEGEAEAVRPGLVLACFGLSGFLYVGYELLWMRTFLLFFRDSIYLYVSCLAAVIAGVAVGSFAAGRLADRVRSRRMFLGWLFGASALLHTAFLLGVVRLHRPLSLLAFPYPALETVFIFCALVPVFAVAGGTFPVVARLLARRASDTGGGAGRAYAVNTLGSIAGALLTPFCLLPALGLDGTMWLFLVCGLGSAAALWRGGATRPVLLRYAATCVLLSSLLFIGAQRQGGVFLGILNQVKGASRLLEARQGALGGNWVLESPERGGQIVLYENLVAFSRGGSPSFVVQGFIPLILADEVPRNVLGLCFGGGLTYHAARYFPEIRSLDLVDISAGNVDMALRHLAINESLKRDSRVRFFIDDAYSYVKYAQKSYDLILIDSNPPFYSHNCATLYSREFYRQCARRLTHRGLFTQVLPIKQMTLAEAQSVMRTFASVFPHTLLWWNELDPLMIGSNEPIVLEPDGMEARLNRPGLGDALRRYSGEAKFDTLGHFLSGLLLADDGFRRAAGTGPMNSVDKNCLEYSRELNADQTVAPWLTERLEPWEAMKSLFTRPDMIEEYAPQLERRRAYLMGLTRREMMLARIRL</sequence>
<feature type="transmembrane region" description="Helical" evidence="2">
    <location>
        <begin position="272"/>
        <end position="294"/>
    </location>
</feature>
<dbReference type="PANTHER" id="PTHR43317:SF1">
    <property type="entry name" value="THERMOSPERMINE SYNTHASE ACAULIS5"/>
    <property type="match status" value="1"/>
</dbReference>
<dbReference type="InterPro" id="IPR029063">
    <property type="entry name" value="SAM-dependent_MTases_sf"/>
</dbReference>
<evidence type="ECO:0000313" key="4">
    <source>
        <dbReference type="Proteomes" id="UP000824225"/>
    </source>
</evidence>
<dbReference type="EMBL" id="DXAN01000012">
    <property type="protein sequence ID" value="HJA08391.1"/>
    <property type="molecule type" value="Genomic_DNA"/>
</dbReference>
<feature type="transmembrane region" description="Helical" evidence="2">
    <location>
        <begin position="345"/>
        <end position="370"/>
    </location>
</feature>
<organism evidence="3 4">
    <name type="scientific">Candidatus Mailhella merdigallinarum</name>
    <dbReference type="NCBI Taxonomy" id="2838658"/>
    <lineage>
        <taxon>Bacteria</taxon>
        <taxon>Pseudomonadati</taxon>
        <taxon>Thermodesulfobacteriota</taxon>
        <taxon>Desulfovibrionia</taxon>
        <taxon>Desulfovibrionales</taxon>
        <taxon>Desulfovibrionaceae</taxon>
        <taxon>Mailhella</taxon>
    </lineage>
</organism>
<comment type="caution">
    <text evidence="3">The sequence shown here is derived from an EMBL/GenBank/DDBJ whole genome shotgun (WGS) entry which is preliminary data.</text>
</comment>
<feature type="transmembrane region" description="Helical" evidence="2">
    <location>
        <begin position="163"/>
        <end position="185"/>
    </location>
</feature>
<feature type="transmembrane region" description="Helical" evidence="2">
    <location>
        <begin position="241"/>
        <end position="260"/>
    </location>
</feature>
<evidence type="ECO:0000256" key="1">
    <source>
        <dbReference type="ARBA" id="ARBA00023115"/>
    </source>
</evidence>
<feature type="transmembrane region" description="Helical" evidence="2">
    <location>
        <begin position="382"/>
        <end position="406"/>
    </location>
</feature>
<dbReference type="GO" id="GO:0006596">
    <property type="term" value="P:polyamine biosynthetic process"/>
    <property type="evidence" value="ECO:0007669"/>
    <property type="project" value="UniProtKB-KW"/>
</dbReference>
<reference evidence="3" key="2">
    <citation type="submission" date="2021-04" db="EMBL/GenBank/DDBJ databases">
        <authorList>
            <person name="Gilroy R."/>
        </authorList>
    </citation>
    <scope>NUCLEOTIDE SEQUENCE</scope>
    <source>
        <strain evidence="3">CHK186-16707</strain>
    </source>
</reference>
<keyword evidence="2" id="KW-0812">Transmembrane</keyword>
<dbReference type="SUPFAM" id="SSF103473">
    <property type="entry name" value="MFS general substrate transporter"/>
    <property type="match status" value="1"/>
</dbReference>
<dbReference type="PANTHER" id="PTHR43317">
    <property type="entry name" value="THERMOSPERMINE SYNTHASE ACAULIS5"/>
    <property type="match status" value="1"/>
</dbReference>
<keyword evidence="1" id="KW-0620">Polyamine biosynthesis</keyword>
<feature type="transmembrane region" description="Helical" evidence="2">
    <location>
        <begin position="436"/>
        <end position="454"/>
    </location>
</feature>
<feature type="transmembrane region" description="Helical" evidence="2">
    <location>
        <begin position="412"/>
        <end position="429"/>
    </location>
</feature>
<protein>
    <submittedName>
        <fullName evidence="3">Fused MFS/spermidine synthase</fullName>
    </submittedName>
</protein>
<evidence type="ECO:0000313" key="3">
    <source>
        <dbReference type="EMBL" id="HJA08391.1"/>
    </source>
</evidence>
<feature type="transmembrane region" description="Helical" evidence="2">
    <location>
        <begin position="127"/>
        <end position="151"/>
    </location>
</feature>
<feature type="transmembrane region" description="Helical" evidence="2">
    <location>
        <begin position="15"/>
        <end position="35"/>
    </location>
</feature>
<keyword evidence="2" id="KW-1133">Transmembrane helix</keyword>
<dbReference type="Gene3D" id="1.20.1250.20">
    <property type="entry name" value="MFS general substrate transporter like domains"/>
    <property type="match status" value="2"/>
</dbReference>
<proteinExistence type="predicted"/>
<keyword evidence="2" id="KW-0472">Membrane</keyword>